<dbReference type="EMBL" id="DTCM01000088">
    <property type="protein sequence ID" value="HGL41477.1"/>
    <property type="molecule type" value="Genomic_DNA"/>
</dbReference>
<dbReference type="EMBL" id="DRXG01000026">
    <property type="protein sequence ID" value="HHN51967.1"/>
    <property type="molecule type" value="Genomic_DNA"/>
</dbReference>
<dbReference type="EMBL" id="DTAD01000011">
    <property type="protein sequence ID" value="HGN89656.1"/>
    <property type="molecule type" value="Genomic_DNA"/>
</dbReference>
<comment type="caution">
    <text evidence="2">The sequence shown here is derived from an EMBL/GenBank/DDBJ whole genome shotgun (WGS) entry which is preliminary data.</text>
</comment>
<reference evidence="2" key="1">
    <citation type="journal article" date="2020" name="mSystems">
        <title>Genome- and Community-Level Interaction Insights into Carbon Utilization and Element Cycling Functions of Hydrothermarchaeota in Hydrothermal Sediment.</title>
        <authorList>
            <person name="Zhou Z."/>
            <person name="Liu Y."/>
            <person name="Xu W."/>
            <person name="Pan J."/>
            <person name="Luo Z.H."/>
            <person name="Li M."/>
        </authorList>
    </citation>
    <scope>NUCLEOTIDE SEQUENCE [LARGE SCALE GENOMIC DNA]</scope>
    <source>
        <strain evidence="3">SpSt-1073</strain>
        <strain evidence="2">SpSt-613</strain>
        <strain evidence="1">SpSt-669</strain>
    </source>
</reference>
<evidence type="ECO:0000313" key="3">
    <source>
        <dbReference type="EMBL" id="HHN51967.1"/>
    </source>
</evidence>
<dbReference type="InterPro" id="IPR008482">
    <property type="entry name" value="DUF763"/>
</dbReference>
<protein>
    <submittedName>
        <fullName evidence="2">DUF763 domain-containing protein</fullName>
    </submittedName>
</protein>
<accession>A0A7C4E0Z5</accession>
<name>A0A7C4E0Z5_CALS0</name>
<evidence type="ECO:0000313" key="2">
    <source>
        <dbReference type="EMBL" id="HGN89656.1"/>
    </source>
</evidence>
<sequence length="366" mass="40555">MKRVGTATLWLTEGPVPHFREMVELGREIMRALSMHVGYEEAVRRFADPFWLSSLACALGFEWDTSGQTTVTLKALSHGLMGTDIPVRVLGGKGAEMRMAQLEAGKLLAEIGVREVGEIRRAMRLTTSVDNAALQDSYDIYFQAAVVSESGQWVIINQGMNTVNKTARRYHWSSDRGLGVEEPHTEILSETVEDVVLDLTSTTSAETRQTILEMLEDTPPSRLNQDLAQVKALARKQHTLTSVFEELPTIPMHLSPPNRLDEETIRRAKNVSSFDELLTTQGVGAATLRGLAYIAALVYGSKVSWRDPVKFSYAFGTKSGKPYPVNRAAMLEAAEFIKQAVMASKMGDETKLTVLRRLNSVLDSNH</sequence>
<evidence type="ECO:0000313" key="1">
    <source>
        <dbReference type="EMBL" id="HGL41477.1"/>
    </source>
</evidence>
<gene>
    <name evidence="3" type="ORF">ENM30_01495</name>
    <name evidence="2" type="ORF">ENT82_00790</name>
    <name evidence="1" type="ORF">ENU43_07450</name>
</gene>
<dbReference type="PANTHER" id="PTHR38597:SF1">
    <property type="entry name" value="BLL3834 PROTEIN"/>
    <property type="match status" value="1"/>
</dbReference>
<dbReference type="AlphaFoldDB" id="A0A7C4E0Z5"/>
<proteinExistence type="predicted"/>
<dbReference type="PANTHER" id="PTHR38597">
    <property type="entry name" value="BLL3834 PROTEIN"/>
    <property type="match status" value="1"/>
</dbReference>
<organism evidence="2">
    <name type="scientific">Caldiarchaeum subterraneum</name>
    <dbReference type="NCBI Taxonomy" id="311458"/>
    <lineage>
        <taxon>Archaea</taxon>
        <taxon>Nitrososphaerota</taxon>
        <taxon>Candidatus Caldarchaeales</taxon>
        <taxon>Candidatus Caldarchaeaceae</taxon>
        <taxon>Candidatus Caldarchaeum</taxon>
    </lineage>
</organism>
<dbReference type="Pfam" id="PF05559">
    <property type="entry name" value="DUF763"/>
    <property type="match status" value="1"/>
</dbReference>